<reference evidence="1" key="1">
    <citation type="submission" date="2022-03" db="EMBL/GenBank/DDBJ databases">
        <title>Bacterial whole genome sequence for Hymenobacter sp. DH14.</title>
        <authorList>
            <person name="Le V."/>
        </authorList>
    </citation>
    <scope>NUCLEOTIDE SEQUENCE</scope>
    <source>
        <strain evidence="1">DH14</strain>
    </source>
</reference>
<gene>
    <name evidence="1" type="ORF">MON38_17720</name>
</gene>
<evidence type="ECO:0000313" key="2">
    <source>
        <dbReference type="Proteomes" id="UP001139193"/>
    </source>
</evidence>
<dbReference type="RefSeq" id="WP_241937484.1">
    <property type="nucleotide sequence ID" value="NZ_JALBGC010000004.1"/>
</dbReference>
<dbReference type="AlphaFoldDB" id="A0A9X1VI59"/>
<keyword evidence="2" id="KW-1185">Reference proteome</keyword>
<dbReference type="EMBL" id="JALBGC010000004">
    <property type="protein sequence ID" value="MCI1189267.1"/>
    <property type="molecule type" value="Genomic_DNA"/>
</dbReference>
<comment type="caution">
    <text evidence="1">The sequence shown here is derived from an EMBL/GenBank/DDBJ whole genome shotgun (WGS) entry which is preliminary data.</text>
</comment>
<protein>
    <submittedName>
        <fullName evidence="1">Uncharacterized protein</fullName>
    </submittedName>
</protein>
<name>A0A9X1VI59_9BACT</name>
<sequence>MSASIDDFYHQKTDADLQFFVDHPELYQPSLIDAARRELRRRGVAPAVAAPAELPPLTYVSPEPAAPSGLRTGPLTLGLAAVLLVGLGGFYVVKQKNQPPPPPAAPAKPKAPPQLVEVETSAIPTYDGLVAQAVAQQVKRLPAAEVAAAKAKADGMALRQYRELAKRFWAAECQTEYLTSQAHEGKASAMFADQALVARTTWSAWNKAAVYTYKFGPAMQEDFQRMQKVASSQQHVLERMPDLLPKKAFLKDKELNARDTEVQDWLRAIRVASPVTGKPYKATVLKMQM</sequence>
<organism evidence="1 2">
    <name type="scientific">Hymenobacter cyanobacteriorum</name>
    <dbReference type="NCBI Taxonomy" id="2926463"/>
    <lineage>
        <taxon>Bacteria</taxon>
        <taxon>Pseudomonadati</taxon>
        <taxon>Bacteroidota</taxon>
        <taxon>Cytophagia</taxon>
        <taxon>Cytophagales</taxon>
        <taxon>Hymenobacteraceae</taxon>
        <taxon>Hymenobacter</taxon>
    </lineage>
</organism>
<evidence type="ECO:0000313" key="1">
    <source>
        <dbReference type="EMBL" id="MCI1189267.1"/>
    </source>
</evidence>
<accession>A0A9X1VI59</accession>
<dbReference type="Proteomes" id="UP001139193">
    <property type="component" value="Unassembled WGS sequence"/>
</dbReference>
<proteinExistence type="predicted"/>